<accession>A0AAW3A135</accession>
<name>A0AAW3A135_9TRYP</name>
<sequence>MLPVANGVTRAESLPGAISDALTRSCYRAIVSTAFLSSTHTYQLSNTPSSSTEATRAPVLPLPAPAFVAEADTQLQSLPDTSPLPRLHPNDMGCAVAAVAGGSSSAGQLEYAAAEEWRHRAMHAGGSRRSVPDSRASSLFCRAQ</sequence>
<comment type="caution">
    <text evidence="2">The sequence shown here is derived from an EMBL/GenBank/DDBJ whole genome shotgun (WGS) entry which is preliminary data.</text>
</comment>
<gene>
    <name evidence="2" type="ORF">Q4I31_006772</name>
</gene>
<dbReference type="Proteomes" id="UP001500131">
    <property type="component" value="Unassembled WGS sequence"/>
</dbReference>
<feature type="region of interest" description="Disordered" evidence="1">
    <location>
        <begin position="123"/>
        <end position="144"/>
    </location>
</feature>
<dbReference type="EMBL" id="JBAMZK010000034">
    <property type="protein sequence ID" value="KAL0496933.1"/>
    <property type="molecule type" value="Genomic_DNA"/>
</dbReference>
<evidence type="ECO:0000313" key="2">
    <source>
        <dbReference type="EMBL" id="KAL0496933.1"/>
    </source>
</evidence>
<keyword evidence="3" id="KW-1185">Reference proteome</keyword>
<protein>
    <submittedName>
        <fullName evidence="2">Uncharacterized protein</fullName>
    </submittedName>
</protein>
<evidence type="ECO:0000256" key="1">
    <source>
        <dbReference type="SAM" id="MobiDB-lite"/>
    </source>
</evidence>
<organism evidence="2 3">
    <name type="scientific">Leishmania lindenbergi</name>
    <dbReference type="NCBI Taxonomy" id="651832"/>
    <lineage>
        <taxon>Eukaryota</taxon>
        <taxon>Discoba</taxon>
        <taxon>Euglenozoa</taxon>
        <taxon>Kinetoplastea</taxon>
        <taxon>Metakinetoplastina</taxon>
        <taxon>Trypanosomatida</taxon>
        <taxon>Trypanosomatidae</taxon>
        <taxon>Leishmaniinae</taxon>
        <taxon>Leishmania</taxon>
    </lineage>
</organism>
<proteinExistence type="predicted"/>
<reference evidence="2 3" key="1">
    <citation type="submission" date="2024-02" db="EMBL/GenBank/DDBJ databases">
        <title>FIRST GENOME SEQUENCES OF Leishmania (Viannia) shawi, Leishmania (Viannia) lindenbergi AND Leishmania (Viannia) utingensis.</title>
        <authorList>
            <person name="Resadore F."/>
            <person name="Custodio M.G.F."/>
            <person name="Boite M.C."/>
            <person name="Cupolillo E."/>
            <person name="Ferreira G.E.M."/>
        </authorList>
    </citation>
    <scope>NUCLEOTIDE SEQUENCE [LARGE SCALE GENOMIC DNA]</scope>
    <source>
        <strain evidence="2 3">MHOM/BR/1966/M15733</strain>
    </source>
</reference>
<dbReference type="AlphaFoldDB" id="A0AAW3A135"/>
<evidence type="ECO:0000313" key="3">
    <source>
        <dbReference type="Proteomes" id="UP001500131"/>
    </source>
</evidence>